<organism evidence="1">
    <name type="scientific">marine sediment metagenome</name>
    <dbReference type="NCBI Taxonomy" id="412755"/>
    <lineage>
        <taxon>unclassified sequences</taxon>
        <taxon>metagenomes</taxon>
        <taxon>ecological metagenomes</taxon>
    </lineage>
</organism>
<reference evidence="1" key="1">
    <citation type="journal article" date="2015" name="Nature">
        <title>Complex archaea that bridge the gap between prokaryotes and eukaryotes.</title>
        <authorList>
            <person name="Spang A."/>
            <person name="Saw J.H."/>
            <person name="Jorgensen S.L."/>
            <person name="Zaremba-Niedzwiedzka K."/>
            <person name="Martijn J."/>
            <person name="Lind A.E."/>
            <person name="van Eijk R."/>
            <person name="Schleper C."/>
            <person name="Guy L."/>
            <person name="Ettema T.J."/>
        </authorList>
    </citation>
    <scope>NUCLEOTIDE SEQUENCE</scope>
</reference>
<gene>
    <name evidence="1" type="ORF">LCGC14_0817510</name>
</gene>
<accession>A0A0F9S4T6</accession>
<feature type="non-terminal residue" evidence="1">
    <location>
        <position position="90"/>
    </location>
</feature>
<protein>
    <submittedName>
        <fullName evidence="1">Uncharacterized protein</fullName>
    </submittedName>
</protein>
<sequence>MPRTETKQEKMVIERANVLLVGDRVNLFADQPNAPYGWGTVVAVTEDFAEVVRPYVHTADFTTGAAGSLSGERVMSYMGQETTRLPRDSA</sequence>
<evidence type="ECO:0000313" key="1">
    <source>
        <dbReference type="EMBL" id="KKN32096.1"/>
    </source>
</evidence>
<dbReference type="AlphaFoldDB" id="A0A0F9S4T6"/>
<comment type="caution">
    <text evidence="1">The sequence shown here is derived from an EMBL/GenBank/DDBJ whole genome shotgun (WGS) entry which is preliminary data.</text>
</comment>
<name>A0A0F9S4T6_9ZZZZ</name>
<dbReference type="EMBL" id="LAZR01002278">
    <property type="protein sequence ID" value="KKN32096.1"/>
    <property type="molecule type" value="Genomic_DNA"/>
</dbReference>
<proteinExistence type="predicted"/>